<dbReference type="InterPro" id="IPR047629">
    <property type="entry name" value="IS1182_transpos"/>
</dbReference>
<evidence type="ECO:0000259" key="3">
    <source>
        <dbReference type="Pfam" id="PF13751"/>
    </source>
</evidence>
<keyword evidence="1" id="KW-0175">Coiled coil</keyword>
<evidence type="ECO:0000259" key="2">
    <source>
        <dbReference type="Pfam" id="PF05598"/>
    </source>
</evidence>
<proteinExistence type="predicted"/>
<dbReference type="InterPro" id="IPR025668">
    <property type="entry name" value="Tnp_DDE_dom"/>
</dbReference>
<keyword evidence="5" id="KW-1185">Reference proteome</keyword>
<gene>
    <name evidence="4" type="ORF">OUO13_07090</name>
</gene>
<dbReference type="Proteomes" id="UP001150830">
    <property type="component" value="Unassembled WGS sequence"/>
</dbReference>
<evidence type="ECO:0000313" key="5">
    <source>
        <dbReference type="Proteomes" id="UP001150830"/>
    </source>
</evidence>
<accession>A0A9X3ECA4</accession>
<protein>
    <submittedName>
        <fullName evidence="4">IS1182 family transposase</fullName>
    </submittedName>
</protein>
<feature type="domain" description="Transposase DDE" evidence="3">
    <location>
        <begin position="348"/>
        <end position="468"/>
    </location>
</feature>
<organism evidence="4 5">
    <name type="scientific">Parathalassolituus penaei</name>
    <dbReference type="NCBI Taxonomy" id="2997323"/>
    <lineage>
        <taxon>Bacteria</taxon>
        <taxon>Pseudomonadati</taxon>
        <taxon>Pseudomonadota</taxon>
        <taxon>Gammaproteobacteria</taxon>
        <taxon>Oceanospirillales</taxon>
        <taxon>Oceanospirillaceae</taxon>
        <taxon>Parathalassolituus</taxon>
    </lineage>
</organism>
<dbReference type="AlphaFoldDB" id="A0A9X3ECA4"/>
<dbReference type="InterPro" id="IPR008490">
    <property type="entry name" value="Transposase_InsH_N"/>
</dbReference>
<evidence type="ECO:0000256" key="1">
    <source>
        <dbReference type="SAM" id="Coils"/>
    </source>
</evidence>
<dbReference type="PANTHER" id="PTHR33408">
    <property type="entry name" value="TRANSPOSASE"/>
    <property type="match status" value="1"/>
</dbReference>
<feature type="coiled-coil region" evidence="1">
    <location>
        <begin position="161"/>
        <end position="222"/>
    </location>
</feature>
<name>A0A9X3ECA4_9GAMM</name>
<evidence type="ECO:0000313" key="4">
    <source>
        <dbReference type="EMBL" id="MCY0964947.1"/>
    </source>
</evidence>
<reference evidence="4" key="1">
    <citation type="submission" date="2022-11" db="EMBL/GenBank/DDBJ databases">
        <title>Parathalassolutuus dongxingensis gen. nov., sp. nov., a novel member of family Oceanospirillaceae isolated from a coastal shrimp pond in Guangxi, China.</title>
        <authorList>
            <person name="Chen H."/>
        </authorList>
    </citation>
    <scope>NUCLEOTIDE SEQUENCE</scope>
    <source>
        <strain evidence="4">G-43</strain>
    </source>
</reference>
<dbReference type="NCBIfam" id="NF033551">
    <property type="entry name" value="transpos_IS1182"/>
    <property type="match status" value="1"/>
</dbReference>
<dbReference type="EMBL" id="JAPNOA010000020">
    <property type="protein sequence ID" value="MCY0964947.1"/>
    <property type="molecule type" value="Genomic_DNA"/>
</dbReference>
<comment type="caution">
    <text evidence="4">The sequence shown here is derived from an EMBL/GenBank/DDBJ whole genome shotgun (WGS) entry which is preliminary data.</text>
</comment>
<sequence>MTRRYQRKHSREQLGLFPEALDERISDDNPVRAIDAYVDTLDLTSLHFTNVSSSSNRGQPPFDPASLLKLYLYGYMNGVRSSRKLEKECQRNLEVIWLMEKQQPGYKSIANFRKDNADALVRVNRDFLLLCRSLNLVSQDLVAIDGSFFQGNASLKSIRTHKGLQSQLRKLEERIRQYHESLDAEDQDESQHSTDGELPDKLKRLLDEKAKLDQALKTLESSDERQLSDTDPDARKLFKNGQKMAGYNVQVAVEADRQLIVASDVTNDANDQQQLHAIAAQAKNALEADQLTVLADAGYFEQSNIKQCQDDNILPYVPEPNKQRAIKDAGRYGREDFIYDSEADRYRCPAGKFLSKTGQSHRKNNKLRDKYVSKKADCDQCPLRQHCLASKSRTRQIYRWVHEDSLDDHRQRMEAEGAVRMRQRAALVEHVFGTLKTRMGWTHFLVRGFRKVRGEWSLAVVGYNLTRVLNILGTSVFLKFCEHLKELILYLLFWIGRCYRPIPNDQHASY</sequence>
<dbReference type="RefSeq" id="WP_283173165.1">
    <property type="nucleotide sequence ID" value="NZ_JAPNOA010000020.1"/>
</dbReference>
<feature type="domain" description="Transposase InsH N-terminal" evidence="2">
    <location>
        <begin position="20"/>
        <end position="114"/>
    </location>
</feature>
<dbReference type="Pfam" id="PF05598">
    <property type="entry name" value="DUF772"/>
    <property type="match status" value="1"/>
</dbReference>
<dbReference type="PANTHER" id="PTHR33408:SF2">
    <property type="entry name" value="TRANSPOSASE DDE DOMAIN-CONTAINING PROTEIN"/>
    <property type="match status" value="1"/>
</dbReference>
<dbReference type="Pfam" id="PF13751">
    <property type="entry name" value="DDE_Tnp_1_6"/>
    <property type="match status" value="1"/>
</dbReference>